<accession>A0A1I3XWL5</accession>
<dbReference type="STRING" id="588602.SAMN04487991_4169"/>
<gene>
    <name evidence="1" type="ORF">SAMN04487991_4169</name>
</gene>
<proteinExistence type="predicted"/>
<reference evidence="2" key="1">
    <citation type="submission" date="2016-10" db="EMBL/GenBank/DDBJ databases">
        <authorList>
            <person name="Varghese N."/>
            <person name="Submissions S."/>
        </authorList>
    </citation>
    <scope>NUCLEOTIDE SEQUENCE [LARGE SCALE GENOMIC DNA]</scope>
    <source>
        <strain evidence="2">DSM 26471</strain>
    </source>
</reference>
<protein>
    <submittedName>
        <fullName evidence="1">Uncharacterized protein</fullName>
    </submittedName>
</protein>
<sequence length="108" mass="12289">MKLRDYLSIPYIVQAQPFEVSEGVWVRRLSYPELGDFVAEGQDVEQVYLEIERLRYAEILKRLKAGDPPPVPREPLETADPGWWAEFLGISETVEGLLDKDAQELAAA</sequence>
<dbReference type="Proteomes" id="UP000199630">
    <property type="component" value="Unassembled WGS sequence"/>
</dbReference>
<evidence type="ECO:0000313" key="2">
    <source>
        <dbReference type="Proteomes" id="UP000199630"/>
    </source>
</evidence>
<organism evidence="1 2">
    <name type="scientific">Celeribacter neptunius</name>
    <dbReference type="NCBI Taxonomy" id="588602"/>
    <lineage>
        <taxon>Bacteria</taxon>
        <taxon>Pseudomonadati</taxon>
        <taxon>Pseudomonadota</taxon>
        <taxon>Alphaproteobacteria</taxon>
        <taxon>Rhodobacterales</taxon>
        <taxon>Roseobacteraceae</taxon>
        <taxon>Celeribacter</taxon>
    </lineage>
</organism>
<dbReference type="AlphaFoldDB" id="A0A1I3XWL5"/>
<dbReference type="RefSeq" id="WP_090063075.1">
    <property type="nucleotide sequence ID" value="NZ_FORH01000011.1"/>
</dbReference>
<keyword evidence="2" id="KW-1185">Reference proteome</keyword>
<name>A0A1I3XWL5_9RHOB</name>
<dbReference type="EMBL" id="FORH01000011">
    <property type="protein sequence ID" value="SFK23461.1"/>
    <property type="molecule type" value="Genomic_DNA"/>
</dbReference>
<dbReference type="OrthoDB" id="5195850at2"/>
<evidence type="ECO:0000313" key="1">
    <source>
        <dbReference type="EMBL" id="SFK23461.1"/>
    </source>
</evidence>